<dbReference type="Proteomes" id="UP001211907">
    <property type="component" value="Unassembled WGS sequence"/>
</dbReference>
<feature type="region of interest" description="Disordered" evidence="1">
    <location>
        <begin position="36"/>
        <end position="70"/>
    </location>
</feature>
<organism evidence="2 3">
    <name type="scientific">Physocladia obscura</name>
    <dbReference type="NCBI Taxonomy" id="109957"/>
    <lineage>
        <taxon>Eukaryota</taxon>
        <taxon>Fungi</taxon>
        <taxon>Fungi incertae sedis</taxon>
        <taxon>Chytridiomycota</taxon>
        <taxon>Chytridiomycota incertae sedis</taxon>
        <taxon>Chytridiomycetes</taxon>
        <taxon>Chytridiales</taxon>
        <taxon>Chytriomycetaceae</taxon>
        <taxon>Physocladia</taxon>
    </lineage>
</organism>
<dbReference type="AlphaFoldDB" id="A0AAD5T245"/>
<sequence length="139" mass="14877">MAASKILNARSTVVIERSGEQYGLLKLAEVAVDNELMDGDDGNDNDGVNNVDKETVGEDGDVAAGGADDDRDTLSFERLFNEQGESNEVNEVGNEAVEKAGSDRDIVDTGAGTDVEDEEDTVSFRLEVDLLYQDKAGTE</sequence>
<proteinExistence type="predicted"/>
<comment type="caution">
    <text evidence="2">The sequence shown here is derived from an EMBL/GenBank/DDBJ whole genome shotgun (WGS) entry which is preliminary data.</text>
</comment>
<name>A0AAD5T245_9FUNG</name>
<accession>A0AAD5T245</accession>
<evidence type="ECO:0000313" key="3">
    <source>
        <dbReference type="Proteomes" id="UP001211907"/>
    </source>
</evidence>
<feature type="compositionally biased region" description="Acidic residues" evidence="1">
    <location>
        <begin position="57"/>
        <end position="70"/>
    </location>
</feature>
<gene>
    <name evidence="2" type="ORF">HK100_011845</name>
</gene>
<evidence type="ECO:0000313" key="2">
    <source>
        <dbReference type="EMBL" id="KAJ3122797.1"/>
    </source>
</evidence>
<dbReference type="EMBL" id="JADGJH010000782">
    <property type="protein sequence ID" value="KAJ3122797.1"/>
    <property type="molecule type" value="Genomic_DNA"/>
</dbReference>
<keyword evidence="3" id="KW-1185">Reference proteome</keyword>
<reference evidence="2" key="1">
    <citation type="submission" date="2020-05" db="EMBL/GenBank/DDBJ databases">
        <title>Phylogenomic resolution of chytrid fungi.</title>
        <authorList>
            <person name="Stajich J.E."/>
            <person name="Amses K."/>
            <person name="Simmons R."/>
            <person name="Seto K."/>
            <person name="Myers J."/>
            <person name="Bonds A."/>
            <person name="Quandt C.A."/>
            <person name="Barry K."/>
            <person name="Liu P."/>
            <person name="Grigoriev I."/>
            <person name="Longcore J.E."/>
            <person name="James T.Y."/>
        </authorList>
    </citation>
    <scope>NUCLEOTIDE SEQUENCE</scope>
    <source>
        <strain evidence="2">JEL0513</strain>
    </source>
</reference>
<evidence type="ECO:0000256" key="1">
    <source>
        <dbReference type="SAM" id="MobiDB-lite"/>
    </source>
</evidence>
<protein>
    <submittedName>
        <fullName evidence="2">Uncharacterized protein</fullName>
    </submittedName>
</protein>